<evidence type="ECO:0008006" key="3">
    <source>
        <dbReference type="Google" id="ProtNLM"/>
    </source>
</evidence>
<dbReference type="AlphaFoldDB" id="A0A2K2FR56"/>
<accession>A0A2K2FR56</accession>
<evidence type="ECO:0000313" key="2">
    <source>
        <dbReference type="Proteomes" id="UP000236151"/>
    </source>
</evidence>
<dbReference type="EMBL" id="NIOJ01000003">
    <property type="protein sequence ID" value="PNU01267.1"/>
    <property type="molecule type" value="Genomic_DNA"/>
</dbReference>
<comment type="caution">
    <text evidence="1">The sequence shown here is derived from an EMBL/GenBank/DDBJ whole genome shotgun (WGS) entry which is preliminary data.</text>
</comment>
<reference evidence="1 2" key="1">
    <citation type="submission" date="2017-06" db="EMBL/GenBank/DDBJ databases">
        <title>Investigating the central metabolism of Clostridium thermosuccinogenes.</title>
        <authorList>
            <person name="Koendjbiharie J.G."/>
            <person name="van Kranenburg R."/>
        </authorList>
    </citation>
    <scope>NUCLEOTIDE SEQUENCE [LARGE SCALE GENOMIC DNA]</scope>
    <source>
        <strain evidence="1 2">DSM 5806</strain>
    </source>
</reference>
<evidence type="ECO:0000313" key="1">
    <source>
        <dbReference type="EMBL" id="PNU01267.1"/>
    </source>
</evidence>
<dbReference type="KEGG" id="cthd:CDO33_11385"/>
<organism evidence="1 2">
    <name type="scientific">Clostridium thermosuccinogenes</name>
    <dbReference type="NCBI Taxonomy" id="84032"/>
    <lineage>
        <taxon>Bacteria</taxon>
        <taxon>Bacillati</taxon>
        <taxon>Bacillota</taxon>
        <taxon>Clostridia</taxon>
        <taxon>Eubacteriales</taxon>
        <taxon>Clostridiaceae</taxon>
        <taxon>Clostridium</taxon>
    </lineage>
</organism>
<protein>
    <recommendedName>
        <fullName evidence="3">Alcohol acetyltransferase</fullName>
    </recommendedName>
</protein>
<gene>
    <name evidence="1" type="ORF">CDQ84_02465</name>
</gene>
<sequence length="426" mass="49645">MTHRRKVEWTRLDNASKYFAATSSDRDTKVFRLTCELYEAVDPEILQKALDLTVESFPLYKSVLRRGFFWYYLETSDIKPTVQIESNPVCAPIYLRDRRNLLFRTFYYNNRVNLEVFHSLSDGTGALWFMQTLVHHYLVLKHGHDMGGKIPELNYSAPMSKKMDDSFSRFYTGKGAHKEKNGDNEKEKGVTAYHLRGTRLEENRIKLIEGSMSVKAVLELAHEFNATLTVFIASLFIYSIYKEMPSRVKNRPVVLSIPINLRQFFESVTARNFFSTMKVGYFFDKNRDDLESIVEKVNDSFRRELTEENLNMQLNRFMALEKNILARIVPLPFKDYFIRAANKLNDRGITAALSNIGRINMPAEFDAYIRQFSVCTSVRRPQICMCSYGDRLVISFTSPYRDTDIQRTFFQFLAKKGIEIEISSNI</sequence>
<dbReference type="RefSeq" id="WP_103080123.1">
    <property type="nucleotide sequence ID" value="NZ_CP021850.1"/>
</dbReference>
<proteinExistence type="predicted"/>
<keyword evidence="2" id="KW-1185">Reference proteome</keyword>
<dbReference type="Pfam" id="PF07247">
    <property type="entry name" value="AATase"/>
    <property type="match status" value="1"/>
</dbReference>
<name>A0A2K2FR56_9CLOT</name>
<dbReference type="InterPro" id="IPR010828">
    <property type="entry name" value="Atf2/Sli1-like"/>
</dbReference>
<dbReference type="Proteomes" id="UP000236151">
    <property type="component" value="Unassembled WGS sequence"/>
</dbReference>
<dbReference type="OrthoDB" id="4876345at2"/>